<evidence type="ECO:0000256" key="2">
    <source>
        <dbReference type="SAM" id="Phobius"/>
    </source>
</evidence>
<dbReference type="AlphaFoldDB" id="A0A2H3L723"/>
<proteinExistence type="predicted"/>
<sequence length="427" mass="44829">MSNLSLQTQLERLASDRWARRGVRILLRASGLALSVACLALGLQLLLGWSLMWTWVSTLTLICVAVGALLVLRPRMSSHEVARRLDRRFQLHDQLATALEVDPTSEGVAAYLNEQSRRTMNQIRRRVMAHRAFPWAELGLVVALALLLGGLLIMAGVGATLPQPGTEPLPGLVTPPVRSPADEAAPPEPQPPEAAEAQQNQASQNELANAAALEALANALRDQGLTRPAAESIDQGNPAQAAQQLRDLATQASGLTSQTRAELAQDLRAAADQLAPTNPEVAEQIRESADALAPGSTTPEAGFEQLADTVEQLGQGQGNQGETNGQEENAAAGAGGGAGQTAQPGAQRERSSDRLGVDGVPLELDGAGEGNQPAQGSGNEAATEAGTANPRGGFERGGQSSQRVEIGDDPLRIPADLRDVVQDYFSP</sequence>
<evidence type="ECO:0008006" key="5">
    <source>
        <dbReference type="Google" id="ProtNLM"/>
    </source>
</evidence>
<keyword evidence="2" id="KW-1133">Transmembrane helix</keyword>
<feature type="region of interest" description="Disordered" evidence="1">
    <location>
        <begin position="166"/>
        <end position="205"/>
    </location>
</feature>
<keyword evidence="2" id="KW-0812">Transmembrane</keyword>
<name>A0A2H3L723_9CHLR</name>
<gene>
    <name evidence="3" type="ORF">A9Q02_03085</name>
</gene>
<dbReference type="Proteomes" id="UP000220922">
    <property type="component" value="Unassembled WGS sequence"/>
</dbReference>
<dbReference type="RefSeq" id="WP_097653803.1">
    <property type="nucleotide sequence ID" value="NZ_LYXE01000110.1"/>
</dbReference>
<feature type="compositionally biased region" description="Low complexity" evidence="1">
    <location>
        <begin position="193"/>
        <end position="205"/>
    </location>
</feature>
<feature type="compositionally biased region" description="Basic and acidic residues" evidence="1">
    <location>
        <begin position="347"/>
        <end position="356"/>
    </location>
</feature>
<feature type="transmembrane region" description="Helical" evidence="2">
    <location>
        <begin position="52"/>
        <end position="72"/>
    </location>
</feature>
<feature type="compositionally biased region" description="Low complexity" evidence="1">
    <location>
        <begin position="320"/>
        <end position="332"/>
    </location>
</feature>
<evidence type="ECO:0000313" key="3">
    <source>
        <dbReference type="EMBL" id="PDV98079.1"/>
    </source>
</evidence>
<dbReference type="OrthoDB" id="148324at2"/>
<feature type="transmembrane region" description="Helical" evidence="2">
    <location>
        <begin position="132"/>
        <end position="157"/>
    </location>
</feature>
<evidence type="ECO:0000256" key="1">
    <source>
        <dbReference type="SAM" id="MobiDB-lite"/>
    </source>
</evidence>
<feature type="transmembrane region" description="Helical" evidence="2">
    <location>
        <begin position="25"/>
        <end position="46"/>
    </location>
</feature>
<comment type="caution">
    <text evidence="3">The sequence shown here is derived from an EMBL/GenBank/DDBJ whole genome shotgun (WGS) entry which is preliminary data.</text>
</comment>
<organism evidence="3 4">
    <name type="scientific">Candidatus Chloroploca asiatica</name>
    <dbReference type="NCBI Taxonomy" id="1506545"/>
    <lineage>
        <taxon>Bacteria</taxon>
        <taxon>Bacillati</taxon>
        <taxon>Chloroflexota</taxon>
        <taxon>Chloroflexia</taxon>
        <taxon>Chloroflexales</taxon>
        <taxon>Chloroflexineae</taxon>
        <taxon>Oscillochloridaceae</taxon>
        <taxon>Candidatus Chloroploca</taxon>
    </lineage>
</organism>
<accession>A0A2H3L723</accession>
<keyword evidence="4" id="KW-1185">Reference proteome</keyword>
<keyword evidence="2" id="KW-0472">Membrane</keyword>
<reference evidence="3 4" key="1">
    <citation type="submission" date="2016-05" db="EMBL/GenBank/DDBJ databases">
        <authorList>
            <person name="Lavstsen T."/>
            <person name="Jespersen J.S."/>
        </authorList>
    </citation>
    <scope>NUCLEOTIDE SEQUENCE [LARGE SCALE GENOMIC DNA]</scope>
    <source>
        <strain evidence="3 4">B7-9</strain>
    </source>
</reference>
<evidence type="ECO:0000313" key="4">
    <source>
        <dbReference type="Proteomes" id="UP000220922"/>
    </source>
</evidence>
<feature type="region of interest" description="Disordered" evidence="1">
    <location>
        <begin position="314"/>
        <end position="411"/>
    </location>
</feature>
<protein>
    <recommendedName>
        <fullName evidence="5">DUF4175 domain-containing protein</fullName>
    </recommendedName>
</protein>
<dbReference type="EMBL" id="LYXE01000110">
    <property type="protein sequence ID" value="PDV98079.1"/>
    <property type="molecule type" value="Genomic_DNA"/>
</dbReference>